<dbReference type="EMBL" id="JARBHB010000015">
    <property type="protein sequence ID" value="KAJ8868085.1"/>
    <property type="molecule type" value="Genomic_DNA"/>
</dbReference>
<evidence type="ECO:0000313" key="2">
    <source>
        <dbReference type="Proteomes" id="UP001159363"/>
    </source>
</evidence>
<sequence>MPHNVCTCKYHSNVSFLLNSISKTNSFFQKKKKKKKNHKELLDYLCCDLSDENCVWGKCSTCLSRKITDLTVDLELEAELTWKQWTDDQGGIQLIIARGNMAEAIKELDKKIPHFKIHCHTSIPFVDTLKIFSDNCTDQFKSRYIISIMCKMEEKLGLGLEWNFFASSHGKGAVDGVSATVKRHTRQRSLRMKPYKTEEFENETIQDRGVRE</sequence>
<dbReference type="Proteomes" id="UP001159363">
    <property type="component" value="Chromosome 14"/>
</dbReference>
<organism evidence="1 2">
    <name type="scientific">Dryococelus australis</name>
    <dbReference type="NCBI Taxonomy" id="614101"/>
    <lineage>
        <taxon>Eukaryota</taxon>
        <taxon>Metazoa</taxon>
        <taxon>Ecdysozoa</taxon>
        <taxon>Arthropoda</taxon>
        <taxon>Hexapoda</taxon>
        <taxon>Insecta</taxon>
        <taxon>Pterygota</taxon>
        <taxon>Neoptera</taxon>
        <taxon>Polyneoptera</taxon>
        <taxon>Phasmatodea</taxon>
        <taxon>Verophasmatodea</taxon>
        <taxon>Anareolatae</taxon>
        <taxon>Phasmatidae</taxon>
        <taxon>Eurycanthinae</taxon>
        <taxon>Dryococelus</taxon>
    </lineage>
</organism>
<comment type="caution">
    <text evidence="1">The sequence shown here is derived from an EMBL/GenBank/DDBJ whole genome shotgun (WGS) entry which is preliminary data.</text>
</comment>
<protein>
    <submittedName>
        <fullName evidence="1">Uncharacterized protein</fullName>
    </submittedName>
</protein>
<accession>A0ABQ9G6K3</accession>
<reference evidence="1 2" key="1">
    <citation type="submission" date="2023-02" db="EMBL/GenBank/DDBJ databases">
        <title>LHISI_Scaffold_Assembly.</title>
        <authorList>
            <person name="Stuart O.P."/>
            <person name="Cleave R."/>
            <person name="Magrath M.J.L."/>
            <person name="Mikheyev A.S."/>
        </authorList>
    </citation>
    <scope>NUCLEOTIDE SEQUENCE [LARGE SCALE GENOMIC DNA]</scope>
    <source>
        <strain evidence="1">Daus_M_001</strain>
        <tissue evidence="1">Leg muscle</tissue>
    </source>
</reference>
<evidence type="ECO:0000313" key="1">
    <source>
        <dbReference type="EMBL" id="KAJ8868085.1"/>
    </source>
</evidence>
<name>A0ABQ9G6K3_9NEOP</name>
<dbReference type="PANTHER" id="PTHR46601">
    <property type="entry name" value="ULP_PROTEASE DOMAIN-CONTAINING PROTEIN"/>
    <property type="match status" value="1"/>
</dbReference>
<keyword evidence="2" id="KW-1185">Reference proteome</keyword>
<gene>
    <name evidence="1" type="ORF">PR048_031894</name>
</gene>
<dbReference type="PANTHER" id="PTHR46601:SF2">
    <property type="entry name" value="UBIQUITIN-LIKE PROTEASE FAMILY PROFILE DOMAIN-CONTAINING PROTEIN"/>
    <property type="match status" value="1"/>
</dbReference>
<proteinExistence type="predicted"/>